<proteinExistence type="predicted"/>
<keyword evidence="2" id="KW-1185">Reference proteome</keyword>
<gene>
    <name evidence="1" type="ORF">MRB53_004073</name>
</gene>
<reference evidence="1 2" key="1">
    <citation type="journal article" date="2022" name="Hortic Res">
        <title>A haplotype resolved chromosomal level avocado genome allows analysis of novel avocado genes.</title>
        <authorList>
            <person name="Nath O."/>
            <person name="Fletcher S.J."/>
            <person name="Hayward A."/>
            <person name="Shaw L.M."/>
            <person name="Masouleh A.K."/>
            <person name="Furtado A."/>
            <person name="Henry R.J."/>
            <person name="Mitter N."/>
        </authorList>
    </citation>
    <scope>NUCLEOTIDE SEQUENCE [LARGE SCALE GENOMIC DNA]</scope>
    <source>
        <strain evidence="2">cv. Hass</strain>
    </source>
</reference>
<sequence>MCHPDQTNPAQRPTFQSQYCNDGIHHLSQNKPDWNNTAETLQSQYSDHTNHHPINSAQTNPVQSQYPSSNDPHLVLQDLDSSFASFGLSDGGYSLQNHAPPPPPPPAQFDNANDAYLTHRFIWQQQQQNSIELEPQQQNSIELENQLIRQQQRNSIDLENQLRMREALVPQMTSSYSTSPHRDYNQSRAPLQFRNTSNDYSFVCDCCFQRLDSNSRHNTRRGSTSSSIQRNPNRNPLSPCPEYGGGRRFQMTSSFYNFRLESLCDDDIVQLAEEQEGCLFLQKKMEEGGLSDIQRIFSAVKDHICYLMIHQFGNYFVQKLFEVCSEEHMTEIILIVMRKEFQLIKICLNSHGSRTVQKLLEHLTTPQQVALVISALRPGTITLVNDTQGHHVVERCLVSFSNEYTKCLADEIANHCVAAARHQTGCCIVQKCLDCSEGEQKEHLLDEIIANALTLSEDTYGNYVMQFVLDLKIPHVTASILRQLEGSYASLSIQKCSSNVVEKCLKESEEEQRARIIRELINDPNALDIMQDPYGNYVMQRALKFSKGPIRSAIVNLVERESAALINHPFGKRVVAAIHMGKRFIQGIFLCCFAAVFSVFPAAESTNSAAAESANSRHCSGPWKPYCCRGNPTVFFTAVALLFSATVISSSCCTSFLS</sequence>
<dbReference type="Proteomes" id="UP001234297">
    <property type="component" value="Chromosome 1"/>
</dbReference>
<protein>
    <submittedName>
        <fullName evidence="1">Uncharacterized protein</fullName>
    </submittedName>
</protein>
<comment type="caution">
    <text evidence="1">The sequence shown here is derived from an EMBL/GenBank/DDBJ whole genome shotgun (WGS) entry which is preliminary data.</text>
</comment>
<accession>A0ACC2MZZ5</accession>
<organism evidence="1 2">
    <name type="scientific">Persea americana</name>
    <name type="common">Avocado</name>
    <dbReference type="NCBI Taxonomy" id="3435"/>
    <lineage>
        <taxon>Eukaryota</taxon>
        <taxon>Viridiplantae</taxon>
        <taxon>Streptophyta</taxon>
        <taxon>Embryophyta</taxon>
        <taxon>Tracheophyta</taxon>
        <taxon>Spermatophyta</taxon>
        <taxon>Magnoliopsida</taxon>
        <taxon>Magnoliidae</taxon>
        <taxon>Laurales</taxon>
        <taxon>Lauraceae</taxon>
        <taxon>Persea</taxon>
    </lineage>
</organism>
<name>A0ACC2MZZ5_PERAE</name>
<evidence type="ECO:0000313" key="1">
    <source>
        <dbReference type="EMBL" id="KAJ8651050.1"/>
    </source>
</evidence>
<dbReference type="EMBL" id="CM056809">
    <property type="protein sequence ID" value="KAJ8651050.1"/>
    <property type="molecule type" value="Genomic_DNA"/>
</dbReference>
<evidence type="ECO:0000313" key="2">
    <source>
        <dbReference type="Proteomes" id="UP001234297"/>
    </source>
</evidence>